<reference evidence="9" key="1">
    <citation type="submission" date="2016-06" db="EMBL/GenBank/DDBJ databases">
        <title>Draft Genome sequence of the fungus Inonotus baumii.</title>
        <authorList>
            <person name="Zhu H."/>
            <person name="Lin W."/>
        </authorList>
    </citation>
    <scope>NUCLEOTIDE SEQUENCE</scope>
    <source>
        <strain evidence="9">821</strain>
    </source>
</reference>
<dbReference type="PANTHER" id="PTHR48069">
    <property type="entry name" value="DIHYDROFOLATE REDUCTASE"/>
    <property type="match status" value="1"/>
</dbReference>
<dbReference type="PROSITE" id="PS51330">
    <property type="entry name" value="DHFR_2"/>
    <property type="match status" value="1"/>
</dbReference>
<keyword evidence="4" id="KW-0554">One-carbon metabolism</keyword>
<sequence length="217" mass="23934">MPSLTLIVAATLANGIGQAGRLPWRLSHDMAYFARVTTSAPQGSQNAVIMGRNTWESIPPKNRPLKERANVIITSNSNYLNGNKSEHSGNVTLKSSFEEAVSSVTSQSDSMTSLNRIFIIGGASVYKRALDLVASPDNSSQSTAADRILMTRICSPVFEDCDVFFPEFREMKATDGTPLWTQASHEELEAWVGGEVPQGKQQEKGIEYEFQMWTRKV</sequence>
<dbReference type="GO" id="GO:0050661">
    <property type="term" value="F:NADP binding"/>
    <property type="evidence" value="ECO:0007669"/>
    <property type="project" value="InterPro"/>
</dbReference>
<evidence type="ECO:0000256" key="5">
    <source>
        <dbReference type="ARBA" id="ARBA00022857"/>
    </source>
</evidence>
<gene>
    <name evidence="9" type="ORF">A7U60_g6672</name>
</gene>
<dbReference type="GO" id="GO:0005739">
    <property type="term" value="C:mitochondrion"/>
    <property type="evidence" value="ECO:0007669"/>
    <property type="project" value="TreeGrafter"/>
</dbReference>
<dbReference type="Gene3D" id="3.40.430.10">
    <property type="entry name" value="Dihydrofolate Reductase, subunit A"/>
    <property type="match status" value="1"/>
</dbReference>
<dbReference type="InterPro" id="IPR024072">
    <property type="entry name" value="DHFR-like_dom_sf"/>
</dbReference>
<keyword evidence="6" id="KW-0560">Oxidoreductase</keyword>
<keyword evidence="5" id="KW-0521">NADP</keyword>
<evidence type="ECO:0000313" key="9">
    <source>
        <dbReference type="EMBL" id="OCB86085.1"/>
    </source>
</evidence>
<protein>
    <recommendedName>
        <fullName evidence="3">Dihydrofolate reductase</fullName>
        <ecNumber evidence="2">1.5.1.3</ecNumber>
    </recommendedName>
</protein>
<dbReference type="PANTHER" id="PTHR48069:SF3">
    <property type="entry name" value="DIHYDROFOLATE REDUCTASE"/>
    <property type="match status" value="1"/>
</dbReference>
<evidence type="ECO:0000256" key="7">
    <source>
        <dbReference type="RuleBase" id="RU004474"/>
    </source>
</evidence>
<dbReference type="GO" id="GO:0046654">
    <property type="term" value="P:tetrahydrofolate biosynthetic process"/>
    <property type="evidence" value="ECO:0007669"/>
    <property type="project" value="InterPro"/>
</dbReference>
<dbReference type="EC" id="1.5.1.3" evidence="2"/>
<dbReference type="AlphaFoldDB" id="A0A9Q5N156"/>
<dbReference type="GO" id="GO:0006730">
    <property type="term" value="P:one-carbon metabolic process"/>
    <property type="evidence" value="ECO:0007669"/>
    <property type="project" value="UniProtKB-KW"/>
</dbReference>
<evidence type="ECO:0000313" key="10">
    <source>
        <dbReference type="Proteomes" id="UP000757232"/>
    </source>
</evidence>
<evidence type="ECO:0000256" key="3">
    <source>
        <dbReference type="ARBA" id="ARBA00018886"/>
    </source>
</evidence>
<feature type="domain" description="DHFR" evidence="8">
    <location>
        <begin position="3"/>
        <end position="215"/>
    </location>
</feature>
<name>A0A9Q5N156_SANBA</name>
<dbReference type="SUPFAM" id="SSF53597">
    <property type="entry name" value="Dihydrofolate reductase-like"/>
    <property type="match status" value="1"/>
</dbReference>
<evidence type="ECO:0000256" key="2">
    <source>
        <dbReference type="ARBA" id="ARBA00012856"/>
    </source>
</evidence>
<dbReference type="Pfam" id="PF00186">
    <property type="entry name" value="DHFR_1"/>
    <property type="match status" value="1"/>
</dbReference>
<dbReference type="EMBL" id="LNZH02000204">
    <property type="protein sequence ID" value="OCB86085.1"/>
    <property type="molecule type" value="Genomic_DNA"/>
</dbReference>
<comment type="similarity">
    <text evidence="7">Belongs to the dihydrofolate reductase family.</text>
</comment>
<evidence type="ECO:0000256" key="1">
    <source>
        <dbReference type="ARBA" id="ARBA00004903"/>
    </source>
</evidence>
<dbReference type="OrthoDB" id="414698at2759"/>
<dbReference type="GO" id="GO:0004146">
    <property type="term" value="F:dihydrofolate reductase activity"/>
    <property type="evidence" value="ECO:0007669"/>
    <property type="project" value="UniProtKB-EC"/>
</dbReference>
<dbReference type="InterPro" id="IPR017925">
    <property type="entry name" value="DHFR_CS"/>
</dbReference>
<keyword evidence="10" id="KW-1185">Reference proteome</keyword>
<proteinExistence type="inferred from homology"/>
<comment type="pathway">
    <text evidence="1">Cofactor biosynthesis; tetrahydrofolate biosynthesis; 5,6,7,8-tetrahydrofolate from 7,8-dihydrofolate: step 1/1.</text>
</comment>
<evidence type="ECO:0000256" key="4">
    <source>
        <dbReference type="ARBA" id="ARBA00022563"/>
    </source>
</evidence>
<organism evidence="9 10">
    <name type="scientific">Sanghuangporus baumii</name>
    <name type="common">Phellinus baumii</name>
    <dbReference type="NCBI Taxonomy" id="108892"/>
    <lineage>
        <taxon>Eukaryota</taxon>
        <taxon>Fungi</taxon>
        <taxon>Dikarya</taxon>
        <taxon>Basidiomycota</taxon>
        <taxon>Agaricomycotina</taxon>
        <taxon>Agaricomycetes</taxon>
        <taxon>Hymenochaetales</taxon>
        <taxon>Hymenochaetaceae</taxon>
        <taxon>Sanghuangporus</taxon>
    </lineage>
</organism>
<dbReference type="PRINTS" id="PR00070">
    <property type="entry name" value="DHFR"/>
</dbReference>
<dbReference type="Proteomes" id="UP000757232">
    <property type="component" value="Unassembled WGS sequence"/>
</dbReference>
<accession>A0A9Q5N156</accession>
<evidence type="ECO:0000259" key="8">
    <source>
        <dbReference type="PROSITE" id="PS51330"/>
    </source>
</evidence>
<comment type="caution">
    <text evidence="9">The sequence shown here is derived from an EMBL/GenBank/DDBJ whole genome shotgun (WGS) entry which is preliminary data.</text>
</comment>
<dbReference type="PROSITE" id="PS00075">
    <property type="entry name" value="DHFR_1"/>
    <property type="match status" value="1"/>
</dbReference>
<dbReference type="GO" id="GO:0046452">
    <property type="term" value="P:dihydrofolate metabolic process"/>
    <property type="evidence" value="ECO:0007669"/>
    <property type="project" value="TreeGrafter"/>
</dbReference>
<dbReference type="CDD" id="cd00209">
    <property type="entry name" value="DHFR"/>
    <property type="match status" value="1"/>
</dbReference>
<dbReference type="InterPro" id="IPR001796">
    <property type="entry name" value="DHFR_dom"/>
</dbReference>
<dbReference type="InterPro" id="IPR012259">
    <property type="entry name" value="DHFR"/>
</dbReference>
<evidence type="ECO:0000256" key="6">
    <source>
        <dbReference type="ARBA" id="ARBA00023002"/>
    </source>
</evidence>
<dbReference type="GO" id="GO:0046655">
    <property type="term" value="P:folic acid metabolic process"/>
    <property type="evidence" value="ECO:0007669"/>
    <property type="project" value="TreeGrafter"/>
</dbReference>